<dbReference type="InterPro" id="IPR050807">
    <property type="entry name" value="TransReg_Diox_bact_type"/>
</dbReference>
<reference evidence="3" key="2">
    <citation type="submission" date="2021-04" db="EMBL/GenBank/DDBJ databases">
        <authorList>
            <person name="Gilroy R."/>
        </authorList>
    </citation>
    <scope>NUCLEOTIDE SEQUENCE</scope>
    <source>
        <strain evidence="3">F6-686</strain>
    </source>
</reference>
<dbReference type="GO" id="GO:0005829">
    <property type="term" value="C:cytosol"/>
    <property type="evidence" value="ECO:0007669"/>
    <property type="project" value="TreeGrafter"/>
</dbReference>
<evidence type="ECO:0000313" key="4">
    <source>
        <dbReference type="Proteomes" id="UP000823844"/>
    </source>
</evidence>
<dbReference type="InterPro" id="IPR001387">
    <property type="entry name" value="Cro/C1-type_HTH"/>
</dbReference>
<name>A0A9E2KPK0_9LACO</name>
<dbReference type="GO" id="GO:0003700">
    <property type="term" value="F:DNA-binding transcription factor activity"/>
    <property type="evidence" value="ECO:0007669"/>
    <property type="project" value="TreeGrafter"/>
</dbReference>
<dbReference type="Proteomes" id="UP000823844">
    <property type="component" value="Unassembled WGS sequence"/>
</dbReference>
<dbReference type="SUPFAM" id="SSF47413">
    <property type="entry name" value="lambda repressor-like DNA-binding domains"/>
    <property type="match status" value="1"/>
</dbReference>
<proteinExistence type="predicted"/>
<dbReference type="CDD" id="cd00093">
    <property type="entry name" value="HTH_XRE"/>
    <property type="match status" value="1"/>
</dbReference>
<feature type="domain" description="HTH cro/C1-type" evidence="2">
    <location>
        <begin position="7"/>
        <end position="60"/>
    </location>
</feature>
<dbReference type="GO" id="GO:0003677">
    <property type="term" value="F:DNA binding"/>
    <property type="evidence" value="ECO:0007669"/>
    <property type="project" value="UniProtKB-KW"/>
</dbReference>
<evidence type="ECO:0000259" key="2">
    <source>
        <dbReference type="PROSITE" id="PS50943"/>
    </source>
</evidence>
<dbReference type="InterPro" id="IPR011990">
    <property type="entry name" value="TPR-like_helical_dom_sf"/>
</dbReference>
<accession>A0A9E2KPK0</accession>
<protein>
    <submittedName>
        <fullName evidence="3">Helix-turn-helix domain-containing protein</fullName>
    </submittedName>
</protein>
<sequence>MDIGNQLKNTRVLLGLTQEQFSAGIVTESFYSRVENNKSNISMNALLGILNYYHVSLRDFFAKEDIKHQKKQIMQAFIDRDVKKLNQYFSSSELMGSKYQLEFKLMFAILNQKIDSLSKKTKEEAYHQLLKIGKLNEEALFNLNLLIPIIEFTSLKGVIDYVVNSADINKIDSFSLQLLDHSLLSFVKRCFEENEQVEARKILIFLEKIPRSSNLFLEQLLVNAYRYLLEKKKEKLNNITSILNLSGYETYADELNNLAKQ</sequence>
<dbReference type="EMBL" id="JAHLFT010000010">
    <property type="protein sequence ID" value="MBU3827666.1"/>
    <property type="molecule type" value="Genomic_DNA"/>
</dbReference>
<reference evidence="3" key="1">
    <citation type="journal article" date="2021" name="PeerJ">
        <title>Extensive microbial diversity within the chicken gut microbiome revealed by metagenomics and culture.</title>
        <authorList>
            <person name="Gilroy R."/>
            <person name="Ravi A."/>
            <person name="Getino M."/>
            <person name="Pursley I."/>
            <person name="Horton D.L."/>
            <person name="Alikhan N.F."/>
            <person name="Baker D."/>
            <person name="Gharbi K."/>
            <person name="Hall N."/>
            <person name="Watson M."/>
            <person name="Adriaenssens E.M."/>
            <person name="Foster-Nyarko E."/>
            <person name="Jarju S."/>
            <person name="Secka A."/>
            <person name="Antonio M."/>
            <person name="Oren A."/>
            <person name="Chaudhuri R.R."/>
            <person name="La Ragione R."/>
            <person name="Hildebrand F."/>
            <person name="Pallen M.J."/>
        </authorList>
    </citation>
    <scope>NUCLEOTIDE SEQUENCE</scope>
    <source>
        <strain evidence="3">F6-686</strain>
    </source>
</reference>
<dbReference type="SMART" id="SM00530">
    <property type="entry name" value="HTH_XRE"/>
    <property type="match status" value="1"/>
</dbReference>
<comment type="caution">
    <text evidence="3">The sequence shown here is derived from an EMBL/GenBank/DDBJ whole genome shotgun (WGS) entry which is preliminary data.</text>
</comment>
<keyword evidence="1" id="KW-0238">DNA-binding</keyword>
<dbReference type="PANTHER" id="PTHR46797">
    <property type="entry name" value="HTH-TYPE TRANSCRIPTIONAL REGULATOR"/>
    <property type="match status" value="1"/>
</dbReference>
<organism evidence="3 4">
    <name type="scientific">Candidatus Lactobacillus pullistercoris</name>
    <dbReference type="NCBI Taxonomy" id="2838636"/>
    <lineage>
        <taxon>Bacteria</taxon>
        <taxon>Bacillati</taxon>
        <taxon>Bacillota</taxon>
        <taxon>Bacilli</taxon>
        <taxon>Lactobacillales</taxon>
        <taxon>Lactobacillaceae</taxon>
        <taxon>Lactobacillus</taxon>
    </lineage>
</organism>
<dbReference type="InterPro" id="IPR010982">
    <property type="entry name" value="Lambda_DNA-bd_dom_sf"/>
</dbReference>
<dbReference type="AlphaFoldDB" id="A0A9E2KPK0"/>
<dbReference type="Pfam" id="PF01381">
    <property type="entry name" value="HTH_3"/>
    <property type="match status" value="1"/>
</dbReference>
<dbReference type="PANTHER" id="PTHR46797:SF1">
    <property type="entry name" value="METHYLPHOSPHONATE SYNTHASE"/>
    <property type="match status" value="1"/>
</dbReference>
<gene>
    <name evidence="3" type="ORF">H9806_00570</name>
</gene>
<evidence type="ECO:0000256" key="1">
    <source>
        <dbReference type="ARBA" id="ARBA00023125"/>
    </source>
</evidence>
<dbReference type="Gene3D" id="1.25.40.10">
    <property type="entry name" value="Tetratricopeptide repeat domain"/>
    <property type="match status" value="1"/>
</dbReference>
<evidence type="ECO:0000313" key="3">
    <source>
        <dbReference type="EMBL" id="MBU3827666.1"/>
    </source>
</evidence>
<dbReference type="PROSITE" id="PS50943">
    <property type="entry name" value="HTH_CROC1"/>
    <property type="match status" value="1"/>
</dbReference>